<dbReference type="InterPro" id="IPR052045">
    <property type="entry name" value="Sulfur_Carrier/Prot_Modifier"/>
</dbReference>
<organism evidence="1">
    <name type="scientific">Candidatus Heimdallarchaeum aukensis</name>
    <dbReference type="NCBI Taxonomy" id="2876573"/>
    <lineage>
        <taxon>Archaea</taxon>
        <taxon>Promethearchaeati</taxon>
        <taxon>Candidatus Heimdallarchaeota</taxon>
        <taxon>Candidatus Heimdallarchaeia (ex Rinke et al. 2021) (nom. nud.)</taxon>
        <taxon>Candidatus Heimdallarchaeales</taxon>
        <taxon>Candidatus Heimdallarchaeaceae</taxon>
        <taxon>Candidatus Heimdallarchaeum</taxon>
    </lineage>
</organism>
<dbReference type="InterPro" id="IPR003749">
    <property type="entry name" value="ThiS/MoaD-like"/>
</dbReference>
<dbReference type="PANTHER" id="PTHR38031">
    <property type="entry name" value="SULFUR CARRIER PROTEIN SLR0821-RELATED"/>
    <property type="match status" value="1"/>
</dbReference>
<gene>
    <name evidence="1" type="ORF">K9W45_02085</name>
</gene>
<dbReference type="CDD" id="cd17040">
    <property type="entry name" value="Ubl_MoaD_like"/>
    <property type="match status" value="1"/>
</dbReference>
<protein>
    <submittedName>
        <fullName evidence="1">MoaD/ThiS family protein</fullName>
    </submittedName>
</protein>
<name>A0A9Y1FM57_9ARCH</name>
<dbReference type="PANTHER" id="PTHR38031:SF1">
    <property type="entry name" value="SULFUR CARRIER PROTEIN CYSO"/>
    <property type="match status" value="1"/>
</dbReference>
<dbReference type="InterPro" id="IPR016155">
    <property type="entry name" value="Mopterin_synth/thiamin_S_b"/>
</dbReference>
<dbReference type="Pfam" id="PF02597">
    <property type="entry name" value="ThiS"/>
    <property type="match status" value="1"/>
</dbReference>
<dbReference type="Gene3D" id="3.10.20.30">
    <property type="match status" value="1"/>
</dbReference>
<accession>A0A9Y1FM57</accession>
<proteinExistence type="predicted"/>
<dbReference type="AlphaFoldDB" id="A0A9Y1FM57"/>
<dbReference type="InterPro" id="IPR012675">
    <property type="entry name" value="Beta-grasp_dom_sf"/>
</dbReference>
<reference evidence="1" key="1">
    <citation type="journal article" date="2022" name="Nat. Microbiol.">
        <title>Unique mobile elements and scalable gene flow at the prokaryote-eukaryote boundary revealed by circularized Asgard archaea genomes.</title>
        <authorList>
            <person name="Wu F."/>
            <person name="Speth D.R."/>
            <person name="Philosof A."/>
            <person name="Cremiere A."/>
            <person name="Narayanan A."/>
            <person name="Barco R.A."/>
            <person name="Connon S.A."/>
            <person name="Amend J.P."/>
            <person name="Antoshechkin I.A."/>
            <person name="Orphan V.J."/>
        </authorList>
    </citation>
    <scope>NUCLEOTIDE SEQUENCE</scope>
    <source>
        <strain evidence="1">PM71</strain>
    </source>
</reference>
<evidence type="ECO:0000313" key="1">
    <source>
        <dbReference type="EMBL" id="UJG41263.1"/>
    </source>
</evidence>
<dbReference type="EMBL" id="CP084166">
    <property type="protein sequence ID" value="UJG41263.1"/>
    <property type="molecule type" value="Genomic_DNA"/>
</dbReference>
<dbReference type="Proteomes" id="UP001201020">
    <property type="component" value="Chromosome"/>
</dbReference>
<sequence>MRVIFRLFGQLRSTLGNKAEVEIELEDKEITVLEAIEFLTKTYPELDGLLFTNKKLHSFYNIMINSKTIHHEELSTYLVTEDKTEISILPFVAGG</sequence>
<dbReference type="SUPFAM" id="SSF54285">
    <property type="entry name" value="MoaD/ThiS"/>
    <property type="match status" value="1"/>
</dbReference>